<comment type="caution">
    <text evidence="1">The sequence shown here is derived from an EMBL/GenBank/DDBJ whole genome shotgun (WGS) entry which is preliminary data.</text>
</comment>
<accession>A0A937CQW2</accession>
<protein>
    <submittedName>
        <fullName evidence="1">Uncharacterized protein</fullName>
    </submittedName>
</protein>
<dbReference type="Proteomes" id="UP000633219">
    <property type="component" value="Unassembled WGS sequence"/>
</dbReference>
<organism evidence="1 2">
    <name type="scientific">Rhizobium setariae</name>
    <dbReference type="NCBI Taxonomy" id="2801340"/>
    <lineage>
        <taxon>Bacteria</taxon>
        <taxon>Pseudomonadati</taxon>
        <taxon>Pseudomonadota</taxon>
        <taxon>Alphaproteobacteria</taxon>
        <taxon>Hyphomicrobiales</taxon>
        <taxon>Rhizobiaceae</taxon>
        <taxon>Rhizobium/Agrobacterium group</taxon>
        <taxon>Rhizobium</taxon>
    </lineage>
</organism>
<dbReference type="AlphaFoldDB" id="A0A937CQW2"/>
<evidence type="ECO:0000313" key="1">
    <source>
        <dbReference type="EMBL" id="MBL0373522.1"/>
    </source>
</evidence>
<keyword evidence="2" id="KW-1185">Reference proteome</keyword>
<proteinExistence type="predicted"/>
<dbReference type="SUPFAM" id="SSF55729">
    <property type="entry name" value="Acyl-CoA N-acyltransferases (Nat)"/>
    <property type="match status" value="1"/>
</dbReference>
<dbReference type="InterPro" id="IPR016181">
    <property type="entry name" value="Acyl_CoA_acyltransferase"/>
</dbReference>
<name>A0A937CQW2_9HYPH</name>
<dbReference type="RefSeq" id="WP_201660112.1">
    <property type="nucleotide sequence ID" value="NZ_JAEQNC010000008.1"/>
</dbReference>
<gene>
    <name evidence="1" type="ORF">JJB09_15950</name>
</gene>
<dbReference type="EMBL" id="JAEQNC010000008">
    <property type="protein sequence ID" value="MBL0373522.1"/>
    <property type="molecule type" value="Genomic_DNA"/>
</dbReference>
<reference evidence="1" key="1">
    <citation type="submission" date="2021-01" db="EMBL/GenBank/DDBJ databases">
        <title>Rhizobium sp. strain KVB221 16S ribosomal RNA gene Genome sequencing and assembly.</title>
        <authorList>
            <person name="Kang M."/>
        </authorList>
    </citation>
    <scope>NUCLEOTIDE SEQUENCE</scope>
    <source>
        <strain evidence="1">KVB221</strain>
    </source>
</reference>
<sequence length="364" mass="39241">MSHVRPLQERDIGEVAALYQDTFLKPRATPSPGLAKCLGEFYLGGPTVDAEIPSLVHVDGGGVVSGFVGVNVVPMTFKGSTLKAAFCGALMVRDREKNPTAGARLLKSFLSGPQDLSLSETANKTSLDMARALRGTVLAPYSLEWMRILRPAAFGCDMVLRKSPLRKLVLPAARTLDRLYKRGGPGKEQARSAMGGLLVTRVDAGEFADAIVPLTTHYELRLSWEERLLRYTVREAFEKPLYGEPVAVLVTRPDGVPVGAVLYHLHEGGVGRVLQILARPGMEGTVVDIMLHDADQRGAAGLRGRTQQAFLHAMLGKGIFFANASSTIVFSRDEAVLDCFAAGKAFVNGLAGESWGRHIGGKFD</sequence>
<evidence type="ECO:0000313" key="2">
    <source>
        <dbReference type="Proteomes" id="UP000633219"/>
    </source>
</evidence>